<sequence>MGVAVVTDASAAYLQRQGLDNLADGAALAGADLGAAGDDVYTGGLGDERLAITEAEARAAVVDYLARAGAHAKYPGLKAFVSADPATQTVRVRLTAPLHLPLTVPGGPTDAVIGATGAAVVALDP</sequence>
<dbReference type="InterPro" id="IPR028087">
    <property type="entry name" value="Tad_N"/>
</dbReference>
<dbReference type="AlphaFoldDB" id="A0A930YIN1"/>
<gene>
    <name evidence="2" type="ORF">ISU07_13650</name>
</gene>
<comment type="caution">
    <text evidence="2">The sequence shown here is derived from an EMBL/GenBank/DDBJ whole genome shotgun (WGS) entry which is preliminary data.</text>
</comment>
<evidence type="ECO:0000259" key="1">
    <source>
        <dbReference type="Pfam" id="PF13400"/>
    </source>
</evidence>
<keyword evidence="3" id="KW-1185">Reference proteome</keyword>
<evidence type="ECO:0000313" key="3">
    <source>
        <dbReference type="Proteomes" id="UP000640489"/>
    </source>
</evidence>
<dbReference type="EMBL" id="JADKPN010000008">
    <property type="protein sequence ID" value="MBF4764174.1"/>
    <property type="molecule type" value="Genomic_DNA"/>
</dbReference>
<proteinExistence type="predicted"/>
<protein>
    <recommendedName>
        <fullName evidence="1">Putative Flp pilus-assembly TadG-like N-terminal domain-containing protein</fullName>
    </recommendedName>
</protein>
<evidence type="ECO:0000313" key="2">
    <source>
        <dbReference type="EMBL" id="MBF4764174.1"/>
    </source>
</evidence>
<dbReference type="Proteomes" id="UP000640489">
    <property type="component" value="Unassembled WGS sequence"/>
</dbReference>
<reference evidence="2" key="1">
    <citation type="submission" date="2020-11" db="EMBL/GenBank/DDBJ databases">
        <title>Nocardioides sp. nov., isolated from Soil of Cynanchum wilfordii Hemsley rhizosphere.</title>
        <authorList>
            <person name="Lee J.-S."/>
            <person name="Suh M.K."/>
            <person name="Kim J.-S."/>
        </authorList>
    </citation>
    <scope>NUCLEOTIDE SEQUENCE</scope>
    <source>
        <strain evidence="2">KCTC 19275</strain>
    </source>
</reference>
<organism evidence="2 3">
    <name type="scientific">Nocardioides islandensis</name>
    <dbReference type="NCBI Taxonomy" id="433663"/>
    <lineage>
        <taxon>Bacteria</taxon>
        <taxon>Bacillati</taxon>
        <taxon>Actinomycetota</taxon>
        <taxon>Actinomycetes</taxon>
        <taxon>Propionibacteriales</taxon>
        <taxon>Nocardioidaceae</taxon>
        <taxon>Nocardioides</taxon>
    </lineage>
</organism>
<dbReference type="Pfam" id="PF13400">
    <property type="entry name" value="Tad"/>
    <property type="match status" value="1"/>
</dbReference>
<feature type="domain" description="Putative Flp pilus-assembly TadG-like N-terminal" evidence="1">
    <location>
        <begin position="3"/>
        <end position="32"/>
    </location>
</feature>
<name>A0A930YIN1_9ACTN</name>
<accession>A0A930YIN1</accession>